<dbReference type="Proteomes" id="UP000250275">
    <property type="component" value="Unassembled WGS sequence"/>
</dbReference>
<gene>
    <name evidence="2" type="ORF">WN48_02618</name>
</gene>
<accession>A0A310SD16</accession>
<reference evidence="2 3" key="1">
    <citation type="submission" date="2015-07" db="EMBL/GenBank/DDBJ databases">
        <title>The genome of Eufriesea mexicana.</title>
        <authorList>
            <person name="Pan H."/>
            <person name="Kapheim K."/>
        </authorList>
    </citation>
    <scope>NUCLEOTIDE SEQUENCE [LARGE SCALE GENOMIC DNA]</scope>
    <source>
        <strain evidence="2">0111107269</strain>
        <tissue evidence="2">Whole body</tissue>
    </source>
</reference>
<sequence length="76" mass="8607">MFLVGEEGVRGFAPTGSGESRSLEEHGGYSERQQTTIECTRFARSIQQYNLIRSRTLHSRLELLSRLIGQQLGLPR</sequence>
<proteinExistence type="predicted"/>
<feature type="region of interest" description="Disordered" evidence="1">
    <location>
        <begin position="1"/>
        <end position="34"/>
    </location>
</feature>
<evidence type="ECO:0000256" key="1">
    <source>
        <dbReference type="SAM" id="MobiDB-lite"/>
    </source>
</evidence>
<evidence type="ECO:0000313" key="2">
    <source>
        <dbReference type="EMBL" id="OAD52217.1"/>
    </source>
</evidence>
<organism evidence="2 3">
    <name type="scientific">Eufriesea mexicana</name>
    <dbReference type="NCBI Taxonomy" id="516756"/>
    <lineage>
        <taxon>Eukaryota</taxon>
        <taxon>Metazoa</taxon>
        <taxon>Ecdysozoa</taxon>
        <taxon>Arthropoda</taxon>
        <taxon>Hexapoda</taxon>
        <taxon>Insecta</taxon>
        <taxon>Pterygota</taxon>
        <taxon>Neoptera</taxon>
        <taxon>Endopterygota</taxon>
        <taxon>Hymenoptera</taxon>
        <taxon>Apocrita</taxon>
        <taxon>Aculeata</taxon>
        <taxon>Apoidea</taxon>
        <taxon>Anthophila</taxon>
        <taxon>Apidae</taxon>
        <taxon>Eufriesea</taxon>
    </lineage>
</organism>
<dbReference type="EMBL" id="KQ776210">
    <property type="protein sequence ID" value="OAD52217.1"/>
    <property type="molecule type" value="Genomic_DNA"/>
</dbReference>
<protein>
    <submittedName>
        <fullName evidence="2">Uncharacterized protein</fullName>
    </submittedName>
</protein>
<keyword evidence="3" id="KW-1185">Reference proteome</keyword>
<dbReference type="AlphaFoldDB" id="A0A310SD16"/>
<name>A0A310SD16_9HYME</name>
<evidence type="ECO:0000313" key="3">
    <source>
        <dbReference type="Proteomes" id="UP000250275"/>
    </source>
</evidence>